<dbReference type="Proteomes" id="UP000734854">
    <property type="component" value="Unassembled WGS sequence"/>
</dbReference>
<dbReference type="SUPFAM" id="SSF81301">
    <property type="entry name" value="Nucleotidyltransferase"/>
    <property type="match status" value="1"/>
</dbReference>
<dbReference type="PANTHER" id="PTHR45979">
    <property type="entry name" value="PAP/OAS1 SUBSTRATE-BINDING DOMAIN SUPERFAMILY"/>
    <property type="match status" value="1"/>
</dbReference>
<feature type="compositionally biased region" description="Basic and acidic residues" evidence="1">
    <location>
        <begin position="1945"/>
        <end position="1961"/>
    </location>
</feature>
<organism evidence="3 4">
    <name type="scientific">Zingiber officinale</name>
    <name type="common">Ginger</name>
    <name type="synonym">Amomum zingiber</name>
    <dbReference type="NCBI Taxonomy" id="94328"/>
    <lineage>
        <taxon>Eukaryota</taxon>
        <taxon>Viridiplantae</taxon>
        <taxon>Streptophyta</taxon>
        <taxon>Embryophyta</taxon>
        <taxon>Tracheophyta</taxon>
        <taxon>Spermatophyta</taxon>
        <taxon>Magnoliopsida</taxon>
        <taxon>Liliopsida</taxon>
        <taxon>Zingiberales</taxon>
        <taxon>Zingiberaceae</taxon>
        <taxon>Zingiber</taxon>
    </lineage>
</organism>
<dbReference type="InterPro" id="IPR058921">
    <property type="entry name" value="PAP/OAS1-rel"/>
</dbReference>
<feature type="domain" description="PAP/OAS1 substrate-binding-related" evidence="2">
    <location>
        <begin position="310"/>
        <end position="454"/>
    </location>
</feature>
<feature type="region of interest" description="Disordered" evidence="1">
    <location>
        <begin position="2488"/>
        <end position="2512"/>
    </location>
</feature>
<dbReference type="PANTHER" id="PTHR45979:SF30">
    <property type="entry name" value="NUCLEOTIDYLTRANSFERASE"/>
    <property type="match status" value="1"/>
</dbReference>
<feature type="compositionally biased region" description="Basic and acidic residues" evidence="1">
    <location>
        <begin position="2003"/>
        <end position="2012"/>
    </location>
</feature>
<dbReference type="EMBL" id="JACMSC010000018">
    <property type="protein sequence ID" value="KAG6476983.1"/>
    <property type="molecule type" value="Genomic_DNA"/>
</dbReference>
<feature type="compositionally biased region" description="Polar residues" evidence="1">
    <location>
        <begin position="2094"/>
        <end position="2104"/>
    </location>
</feature>
<evidence type="ECO:0000256" key="1">
    <source>
        <dbReference type="SAM" id="MobiDB-lite"/>
    </source>
</evidence>
<feature type="compositionally biased region" description="Low complexity" evidence="1">
    <location>
        <begin position="1991"/>
        <end position="2002"/>
    </location>
</feature>
<feature type="region of interest" description="Disordered" evidence="1">
    <location>
        <begin position="888"/>
        <end position="943"/>
    </location>
</feature>
<feature type="compositionally biased region" description="Low complexity" evidence="1">
    <location>
        <begin position="2502"/>
        <end position="2512"/>
    </location>
</feature>
<dbReference type="Pfam" id="PF26180">
    <property type="entry name" value="PAP-OAS1"/>
    <property type="match status" value="2"/>
</dbReference>
<feature type="region of interest" description="Disordered" evidence="1">
    <location>
        <begin position="964"/>
        <end position="1001"/>
    </location>
</feature>
<proteinExistence type="predicted"/>
<gene>
    <name evidence="3" type="ORF">ZIOFF_066233</name>
</gene>
<feature type="region of interest" description="Disordered" evidence="1">
    <location>
        <begin position="1991"/>
        <end position="2046"/>
    </location>
</feature>
<dbReference type="InterPro" id="IPR058920">
    <property type="entry name" value="PAP-OAS1-bd-rel"/>
</dbReference>
<feature type="compositionally biased region" description="Polar residues" evidence="1">
    <location>
        <begin position="824"/>
        <end position="838"/>
    </location>
</feature>
<feature type="compositionally biased region" description="Basic and acidic residues" evidence="1">
    <location>
        <begin position="900"/>
        <end position="909"/>
    </location>
</feature>
<keyword evidence="4" id="KW-1185">Reference proteome</keyword>
<dbReference type="InterPro" id="IPR043519">
    <property type="entry name" value="NT_sf"/>
</dbReference>
<dbReference type="SUPFAM" id="SSF81631">
    <property type="entry name" value="PAP/OAS1 substrate-binding domain"/>
    <property type="match status" value="2"/>
</dbReference>
<feature type="compositionally biased region" description="Basic and acidic residues" evidence="1">
    <location>
        <begin position="1245"/>
        <end position="1272"/>
    </location>
</feature>
<feature type="compositionally biased region" description="Low complexity" evidence="1">
    <location>
        <begin position="888"/>
        <end position="899"/>
    </location>
</feature>
<feature type="compositionally biased region" description="Polar residues" evidence="1">
    <location>
        <begin position="1962"/>
        <end position="1977"/>
    </location>
</feature>
<feature type="compositionally biased region" description="Polar residues" evidence="1">
    <location>
        <begin position="859"/>
        <end position="874"/>
    </location>
</feature>
<feature type="compositionally biased region" description="Basic and acidic residues" evidence="1">
    <location>
        <begin position="842"/>
        <end position="858"/>
    </location>
</feature>
<protein>
    <recommendedName>
        <fullName evidence="2">PAP/OAS1 substrate-binding-related domain-containing protein</fullName>
    </recommendedName>
</protein>
<feature type="compositionally biased region" description="Basic and acidic residues" evidence="1">
    <location>
        <begin position="2348"/>
        <end position="2375"/>
    </location>
</feature>
<reference evidence="3 4" key="1">
    <citation type="submission" date="2020-08" db="EMBL/GenBank/DDBJ databases">
        <title>Plant Genome Project.</title>
        <authorList>
            <person name="Zhang R.-G."/>
        </authorList>
    </citation>
    <scope>NUCLEOTIDE SEQUENCE [LARGE SCALE GENOMIC DNA]</scope>
    <source>
        <tissue evidence="3">Rhizome</tissue>
    </source>
</reference>
<feature type="region of interest" description="Disordered" evidence="1">
    <location>
        <begin position="2067"/>
        <end position="2104"/>
    </location>
</feature>
<feature type="compositionally biased region" description="Polar residues" evidence="1">
    <location>
        <begin position="1927"/>
        <end position="1941"/>
    </location>
</feature>
<sequence length="2512" mass="278810">MDWSPQYKCLGPEAGRILPPIPLLLLSLASAPRSPPQILHKLSAPRSNPSLLILCTPPSPRFTNSSLLALASGWNLLFPHVFLGFVRLREWGLFALWLVSRVPRHWGIFAPPTLCSLPLGWRAGRALSNRVSGRYLISFTCWMLVDGLPFISCGYCEHSASVYFFAENLHMGDHGVWPQLNGLLPNGLLPEEMTNAAQMRDADRWLKAEVQTAELIARIQPNPSSEERRNAVANYVQRLITDCLSCPVFTFGSVPLKTYLPDGDIDLTAFSDNENIKDTWAATVCAVLEREEKNENAEFRVKEVKYIQAEVLYWFLEFFSNFDWENYCISLRGPVPIRLLPDMTADPPRKDDGKLLFTEAFIDHRTAVYSVTPGGQENHSQPFVSKHFNVIDPLRTNNNLGRSVSKAELFMLPAGNFTRIRSAFAFGATKLARLLECPKDAIIMELNDFFVNTWIRHGTGHRPDIHSLDLQPFQQLKTLSIEPKHLKTSAIVGRRFENGIFRVAKEHSTETSQSSHNLINEIVANHQEMFKANTLSAVSLDSDKSQKNLKSSYSANPWKEQGKLQFARTRSSPELTETSLDLSRARHGRAMETVKVQSQTKFNSNIRTKNLGSEIIGSHNSKSFDDSVSKRLIPSHKNVEMVSDTNNVSNSHQADCGFSNMGVELASVSEALEMQQEEQDLVNMMGSSGIHSFNGQIPYQMHVAPYNLPLTFSPFPTSMGYVKRNLAGVMPSNLPLLGAPWASTMQFNQSLASIPLSHYINVATLSSNVGGTVDSSNDGSAVVELKENEVGHSNWQEEEAVLSRGSNPSHSVSPDYKQQKLKGSLTSSPTARGINSGSDPWECDRVGREDGSLSREETNGSFQSKTTKVDDIQSNSWTANPRLFPLSRVASSKSSSRGKSILENHKDKLTANTSGSAREKWGRKSSSPSVSPSARGKDNSRLQFEGSSDIGLVKVNNDVSDLIPSTVGNDMPEKITESSSLVAPDARSHNLPGQESEQNQSDPLIPFAPVLVDTSQQRAMDYSKFFPTFVATGPPVPYLVFPFGSFTSNSGKTDGYAGQLDREEVTDQFQESSEHHVDLLENLEQSEAVVSPTVSMNSGSEFSKESTSDILNSDLNGHQQNLVYGRFCQNPYHGTVFYSSPYVGPEIYLPGHYPWDGPGRSLSANLNYAQAMGYNSRLMPVLPLQSGPDAASITFRHSVDEAPRPRVGTGTYLPNPVRFSQHFDIIRHSVSFRDRQSSSRNRGNRNYDRNDAGDRPRAFDLSHGRNQSDRARTGRLPTARNHEDKRWESYKHEPLAHRGHDRTFASTNLSGNLDNAHGRHPQFASHSNGVLPAADQLIPPVVFMYPYDQRIANGSTADQLMFDSLRAVHIPIGNEAHSIEADLNLEELLEDQALLLSLQNLMDFQHSLKAIDAVLYWFLEFFSNFDWENYCISLRGPVPIRLLPDMTADPPRKDDGKLLFTEAFIDHRTAVYSVTPGGQENHSQPFVSKHFNVIDPLRTNNNLGRSVSKAELFMLPAGNFTRIRSAFAFGATKLARLLECPKDAIIMELNDFFVNTWIRHGTGHRPDIHSLDLQPFQQLKTLSIEPKHLKTSAIVGRRFENGIFRVAKEHSTETSQSSHNLINEIVANHQEMFKANTLSAVSLDSDKSQKNLKSSYSANPWKEQGKLQFARTRSSPELTETSLDLSRARHGRAMETVKVQSQTKFNSNIRTKNLGSEIIGSHNSKSFDDSVSKRLIPSHKNVEMVSDTNNVSNSHQADCGFSNMGVELASVSEALEMQQEEQDLVNMMGSSGIHSFNGQIPYQMHVAPYNLPLTFSPFPTSMGYVKRNLAGVMPSNLPLLGAPWASTMQFNQSLASIPLSHYINVATLSSNVGGTVDSSNDGSAVVELKENEVGHSNWQEEEAVLSRGSNPSHSVSPDYKQQKLKGSLTSSPTARGINSGSDPWECDRVGREDGSLSREETNGSFQSKTTKVDDIQSNSWTANPRLFPLSRVASSKSSSRGKSILENHKDKLTANTSGSAREKWGRKSSSPSVSPSARGKDNSRLQFEGSSDIGLVKVNNDVSDLIPSTVGNDMPEKITESSSLVAPDARSHNLPGQESEQNQSDPLIPFAPVLVDTSQQRAMDYSKFFPTFVATGPPVPYLVFPFGSFTSNSGKTDGYAGQLDREEVTDQFQESSEHHVDLLENLEQSEAVVSPTVSMNSGSEFSKESTSDILNSDLNGHQQNLVYGRFCQNPYHGTVFYSSPYVGPEIYLPGHYPWDGPGRSLSANLNYAQAMGYNSRLMPVLPLQSGPDAASITFRHSVDEAPRPRVGTGTYLPNPVRFSQHFDIIRHSVSFRDRQSSSRNRGNRNYDRNDAGDRPRAFDLSHGRNQSDRARTGRLPTARNHEDKRWESYKHEPLAHRGHDRTFASTNLSGNLDNAHGRHPQFASHSNGVLPAADQLIPPVVFMYPYDQRIANGSTADQLMFDSLRAVHIPIGNEAHRLRVTEGERFDHKHDSQHRVSSRPSSDQPSSP</sequence>
<evidence type="ECO:0000313" key="4">
    <source>
        <dbReference type="Proteomes" id="UP000734854"/>
    </source>
</evidence>
<feature type="region of interest" description="Disordered" evidence="1">
    <location>
        <begin position="2333"/>
        <end position="2385"/>
    </location>
</feature>
<feature type="compositionally biased region" description="Polar residues" evidence="1">
    <location>
        <begin position="991"/>
        <end position="1001"/>
    </location>
</feature>
<comment type="caution">
    <text evidence="3">The sequence shown here is derived from an EMBL/GenBank/DDBJ whole genome shotgun (WGS) entry which is preliminary data.</text>
</comment>
<feature type="compositionally biased region" description="Basic and acidic residues" evidence="1">
    <location>
        <begin position="2488"/>
        <end position="2498"/>
    </location>
</feature>
<accession>A0A8J5F2M4</accession>
<dbReference type="Gene3D" id="1.10.1410.10">
    <property type="match status" value="2"/>
</dbReference>
<feature type="domain" description="PAP/OAS1 substrate-binding-related" evidence="2">
    <location>
        <begin position="1401"/>
        <end position="1557"/>
    </location>
</feature>
<feature type="region of interest" description="Disordered" evidence="1">
    <location>
        <begin position="1906"/>
        <end position="1977"/>
    </location>
</feature>
<evidence type="ECO:0000259" key="2">
    <source>
        <dbReference type="Pfam" id="PF26180"/>
    </source>
</evidence>
<name>A0A8J5F2M4_ZINOF</name>
<feature type="region of interest" description="Disordered" evidence="1">
    <location>
        <begin position="803"/>
        <end position="874"/>
    </location>
</feature>
<feature type="region of interest" description="Disordered" evidence="1">
    <location>
        <begin position="1230"/>
        <end position="1283"/>
    </location>
</feature>
<evidence type="ECO:0000313" key="3">
    <source>
        <dbReference type="EMBL" id="KAG6476983.1"/>
    </source>
</evidence>